<keyword evidence="3" id="KW-1185">Reference proteome</keyword>
<protein>
    <submittedName>
        <fullName evidence="2">Uncharacterized protein</fullName>
    </submittedName>
</protein>
<gene>
    <name evidence="2" type="ORF">CYMTET_8858</name>
</gene>
<evidence type="ECO:0000313" key="2">
    <source>
        <dbReference type="EMBL" id="KAK3283437.1"/>
    </source>
</evidence>
<accession>A0AAE0GSN0</accession>
<dbReference type="PANTHER" id="PTHR35734:SF1">
    <property type="entry name" value="OS01G0805200 PROTEIN"/>
    <property type="match status" value="1"/>
</dbReference>
<feature type="transmembrane region" description="Helical" evidence="1">
    <location>
        <begin position="96"/>
        <end position="114"/>
    </location>
</feature>
<keyword evidence="1" id="KW-0812">Transmembrane</keyword>
<keyword evidence="1" id="KW-0472">Membrane</keyword>
<keyword evidence="1" id="KW-1133">Transmembrane helix</keyword>
<proteinExistence type="predicted"/>
<name>A0AAE0GSN0_9CHLO</name>
<sequence length="196" mass="21474">MDMCVRGISSTGVNCCSITSRHPSGVRPKLAKRPSIRSRGTLGLSAKVFRGQVSPRGISRGTSKRSLIVKAEDGDSSETSKDFVQNTQFGYSRKDVIFIGTAVLAAGCGLYYGLQEFAGYDMVVAGDVVLVVITLGMTIAWTGTYVFRVANKDMTYVKQLKDYEEAVMQKRLDELPEAELAKLLEDVEKENAEKTK</sequence>
<comment type="caution">
    <text evidence="2">The sequence shown here is derived from an EMBL/GenBank/DDBJ whole genome shotgun (WGS) entry which is preliminary data.</text>
</comment>
<evidence type="ECO:0000256" key="1">
    <source>
        <dbReference type="SAM" id="Phobius"/>
    </source>
</evidence>
<dbReference type="InterPro" id="IPR021562">
    <property type="entry name" value="DUF3007"/>
</dbReference>
<organism evidence="2 3">
    <name type="scientific">Cymbomonas tetramitiformis</name>
    <dbReference type="NCBI Taxonomy" id="36881"/>
    <lineage>
        <taxon>Eukaryota</taxon>
        <taxon>Viridiplantae</taxon>
        <taxon>Chlorophyta</taxon>
        <taxon>Pyramimonadophyceae</taxon>
        <taxon>Pyramimonadales</taxon>
        <taxon>Pyramimonadaceae</taxon>
        <taxon>Cymbomonas</taxon>
    </lineage>
</organism>
<dbReference type="AlphaFoldDB" id="A0AAE0GSN0"/>
<evidence type="ECO:0000313" key="3">
    <source>
        <dbReference type="Proteomes" id="UP001190700"/>
    </source>
</evidence>
<dbReference type="Proteomes" id="UP001190700">
    <property type="component" value="Unassembled WGS sequence"/>
</dbReference>
<dbReference type="PANTHER" id="PTHR35734">
    <property type="entry name" value="OS01G0805200 PROTEIN"/>
    <property type="match status" value="1"/>
</dbReference>
<dbReference type="Pfam" id="PF11460">
    <property type="entry name" value="DUF3007"/>
    <property type="match status" value="1"/>
</dbReference>
<feature type="transmembrane region" description="Helical" evidence="1">
    <location>
        <begin position="126"/>
        <end position="147"/>
    </location>
</feature>
<dbReference type="EMBL" id="LGRX02002779">
    <property type="protein sequence ID" value="KAK3283437.1"/>
    <property type="molecule type" value="Genomic_DNA"/>
</dbReference>
<reference evidence="2 3" key="1">
    <citation type="journal article" date="2015" name="Genome Biol. Evol.">
        <title>Comparative Genomics of a Bacterivorous Green Alga Reveals Evolutionary Causalities and Consequences of Phago-Mixotrophic Mode of Nutrition.</title>
        <authorList>
            <person name="Burns J.A."/>
            <person name="Paasch A."/>
            <person name="Narechania A."/>
            <person name="Kim E."/>
        </authorList>
    </citation>
    <scope>NUCLEOTIDE SEQUENCE [LARGE SCALE GENOMIC DNA]</scope>
    <source>
        <strain evidence="2 3">PLY_AMNH</strain>
    </source>
</reference>